<keyword evidence="2" id="KW-1185">Reference proteome</keyword>
<evidence type="ECO:0000313" key="2">
    <source>
        <dbReference type="Proteomes" id="UP001055868"/>
    </source>
</evidence>
<dbReference type="Proteomes" id="UP001055868">
    <property type="component" value="Chromosome"/>
</dbReference>
<gene>
    <name evidence="1" type="ORF">M4486_07540</name>
</gene>
<protein>
    <submittedName>
        <fullName evidence="1">Uncharacterized protein</fullName>
    </submittedName>
</protein>
<evidence type="ECO:0000313" key="1">
    <source>
        <dbReference type="EMBL" id="UQN31123.1"/>
    </source>
</evidence>
<reference evidence="1" key="1">
    <citation type="submission" date="2022-05" db="EMBL/GenBank/DDBJ databases">
        <title>Genomic analysis of Brachybacterium sp. CBA3104.</title>
        <authorList>
            <person name="Roh S.W."/>
            <person name="Kim Y.B."/>
            <person name="Kim Y."/>
        </authorList>
    </citation>
    <scope>NUCLEOTIDE SEQUENCE</scope>
    <source>
        <strain evidence="1">CBA3104</strain>
    </source>
</reference>
<organism evidence="1 2">
    <name type="scientific">Brachybacterium kimchii</name>
    <dbReference type="NCBI Taxonomy" id="2942909"/>
    <lineage>
        <taxon>Bacteria</taxon>
        <taxon>Bacillati</taxon>
        <taxon>Actinomycetota</taxon>
        <taxon>Actinomycetes</taxon>
        <taxon>Micrococcales</taxon>
        <taxon>Dermabacteraceae</taxon>
        <taxon>Brachybacterium</taxon>
    </lineage>
</organism>
<accession>A0ABY4N9A2</accession>
<dbReference type="EMBL" id="CP097218">
    <property type="protein sequence ID" value="UQN31123.1"/>
    <property type="molecule type" value="Genomic_DNA"/>
</dbReference>
<sequence length="50" mass="5229">MLSARGAGPDAPPRCFAGARVLIASHEDDVTGLRALPADTPLWLRTTGAR</sequence>
<proteinExistence type="predicted"/>
<dbReference type="RefSeq" id="WP_249480533.1">
    <property type="nucleotide sequence ID" value="NZ_CP097218.1"/>
</dbReference>
<name>A0ABY4N9A2_9MICO</name>